<sequence length="237" mass="28365">MRGILKGLFQSKISINQIKEIERKLIQQLTDYDENFEITNKKMISEISNIYFSFEPKGISILREVRDKEAYRKLQRLPRHILNINGIEFYNTKRKIFENIPCSFSNYQLTFILHENPKIFHKIFDINNIRLRDLIIKTVNTVNPDKEVVEKILNLYSSEEIEKLDLENCFEIEFDSNKYYTILDLENGDYIGVDRKGKIYYLNHDAEIRVKEIFENLSEFLKNYNGNLNELEKFNDI</sequence>
<gene>
    <name evidence="1" type="ORF">IO89_06690</name>
</gene>
<dbReference type="InterPro" id="IPR037883">
    <property type="entry name" value="Knr4/Smi1-like_sf"/>
</dbReference>
<organism evidence="1 2">
    <name type="scientific">Epilithonimonas lactis</name>
    <dbReference type="NCBI Taxonomy" id="421072"/>
    <lineage>
        <taxon>Bacteria</taxon>
        <taxon>Pseudomonadati</taxon>
        <taxon>Bacteroidota</taxon>
        <taxon>Flavobacteriia</taxon>
        <taxon>Flavobacteriales</taxon>
        <taxon>Weeksellaceae</taxon>
        <taxon>Chryseobacterium group</taxon>
        <taxon>Epilithonimonas</taxon>
    </lineage>
</organism>
<evidence type="ECO:0000313" key="2">
    <source>
        <dbReference type="Proteomes" id="UP000028623"/>
    </source>
</evidence>
<dbReference type="Proteomes" id="UP000028623">
    <property type="component" value="Unassembled WGS sequence"/>
</dbReference>
<dbReference type="AlphaFoldDB" id="A0A085BJU0"/>
<evidence type="ECO:0000313" key="1">
    <source>
        <dbReference type="EMBL" id="KFC22735.1"/>
    </source>
</evidence>
<protein>
    <submittedName>
        <fullName evidence="1">Uncharacterized protein</fullName>
    </submittedName>
</protein>
<keyword evidence="2" id="KW-1185">Reference proteome</keyword>
<dbReference type="EMBL" id="JPLY01000002">
    <property type="protein sequence ID" value="KFC22735.1"/>
    <property type="molecule type" value="Genomic_DNA"/>
</dbReference>
<dbReference type="OrthoDB" id="665151at2"/>
<accession>A0A085BJU0</accession>
<reference evidence="1 2" key="1">
    <citation type="submission" date="2014-07" db="EMBL/GenBank/DDBJ databases">
        <title>Epilithonimonas lactis LMG 22401 Genome.</title>
        <authorList>
            <person name="Pipes S.E."/>
            <person name="Stropko S.J."/>
        </authorList>
    </citation>
    <scope>NUCLEOTIDE SEQUENCE [LARGE SCALE GENOMIC DNA]</scope>
    <source>
        <strain evidence="1 2">LMG 24401</strain>
    </source>
</reference>
<dbReference type="eggNOG" id="ENOG5033MM6">
    <property type="taxonomic scope" value="Bacteria"/>
</dbReference>
<dbReference type="STRING" id="421072.SAMN04488097_3256"/>
<comment type="caution">
    <text evidence="1">The sequence shown here is derived from an EMBL/GenBank/DDBJ whole genome shotgun (WGS) entry which is preliminary data.</text>
</comment>
<name>A0A085BJU0_9FLAO</name>
<dbReference type="SUPFAM" id="SSF160631">
    <property type="entry name" value="SMI1/KNR4-like"/>
    <property type="match status" value="1"/>
</dbReference>
<dbReference type="RefSeq" id="WP_034974694.1">
    <property type="nucleotide sequence ID" value="NZ_FOFI01000004.1"/>
</dbReference>
<proteinExistence type="predicted"/>